<dbReference type="OrthoDB" id="9804907at2"/>
<dbReference type="Pfam" id="PF00903">
    <property type="entry name" value="Glyoxalase"/>
    <property type="match status" value="1"/>
</dbReference>
<proteinExistence type="predicted"/>
<dbReference type="PROSITE" id="PS51819">
    <property type="entry name" value="VOC"/>
    <property type="match status" value="1"/>
</dbReference>
<keyword evidence="3" id="KW-0560">Oxidoreductase</keyword>
<feature type="domain" description="VOC" evidence="2">
    <location>
        <begin position="6"/>
        <end position="133"/>
    </location>
</feature>
<protein>
    <submittedName>
        <fullName evidence="3">Glyoxalase/bleomycin resistance protein/dioxygenase</fullName>
    </submittedName>
</protein>
<reference evidence="3 4" key="1">
    <citation type="submission" date="2010-10" db="EMBL/GenBank/DDBJ databases">
        <title>Complete sequence of Frankia sp. EuI1c.</title>
        <authorList>
            <consortium name="US DOE Joint Genome Institute"/>
            <person name="Lucas S."/>
            <person name="Copeland A."/>
            <person name="Lapidus A."/>
            <person name="Cheng J.-F."/>
            <person name="Bruce D."/>
            <person name="Goodwin L."/>
            <person name="Pitluck S."/>
            <person name="Chertkov O."/>
            <person name="Detter J.C."/>
            <person name="Han C."/>
            <person name="Tapia R."/>
            <person name="Land M."/>
            <person name="Hauser L."/>
            <person name="Jeffries C."/>
            <person name="Kyrpides N."/>
            <person name="Ivanova N."/>
            <person name="Mikhailova N."/>
            <person name="Beauchemin N."/>
            <person name="Sen A."/>
            <person name="Sur S.A."/>
            <person name="Gtari M."/>
            <person name="Wall L."/>
            <person name="Tisa L."/>
            <person name="Woyke T."/>
        </authorList>
    </citation>
    <scope>NUCLEOTIDE SEQUENCE [LARGE SCALE GENOMIC DNA]</scope>
    <source>
        <strain evidence="4">DSM 45817 / CECT 9037 / EuI1c</strain>
    </source>
</reference>
<dbReference type="GO" id="GO:0004493">
    <property type="term" value="F:methylmalonyl-CoA epimerase activity"/>
    <property type="evidence" value="ECO:0007669"/>
    <property type="project" value="TreeGrafter"/>
</dbReference>
<dbReference type="InterPro" id="IPR051785">
    <property type="entry name" value="MMCE/EMCE_epimerase"/>
</dbReference>
<dbReference type="SUPFAM" id="SSF54593">
    <property type="entry name" value="Glyoxalase/Bleomycin resistance protein/Dihydroxybiphenyl dioxygenase"/>
    <property type="match status" value="1"/>
</dbReference>
<gene>
    <name evidence="3" type="ordered locus">FraEuI1c_3982</name>
</gene>
<evidence type="ECO:0000313" key="3">
    <source>
        <dbReference type="EMBL" id="ADP81988.1"/>
    </source>
</evidence>
<dbReference type="InterPro" id="IPR029068">
    <property type="entry name" value="Glyas_Bleomycin-R_OHBP_Dase"/>
</dbReference>
<dbReference type="Proteomes" id="UP000002484">
    <property type="component" value="Chromosome"/>
</dbReference>
<evidence type="ECO:0000313" key="4">
    <source>
        <dbReference type="Proteomes" id="UP000002484"/>
    </source>
</evidence>
<dbReference type="Gene3D" id="3.10.180.10">
    <property type="entry name" value="2,3-Dihydroxybiphenyl 1,2-Dioxygenase, domain 1"/>
    <property type="match status" value="1"/>
</dbReference>
<dbReference type="HOGENOM" id="CLU_127139_1_0_11"/>
<dbReference type="GO" id="GO:0046491">
    <property type="term" value="P:L-methylmalonyl-CoA metabolic process"/>
    <property type="evidence" value="ECO:0007669"/>
    <property type="project" value="TreeGrafter"/>
</dbReference>
<dbReference type="InterPro" id="IPR004360">
    <property type="entry name" value="Glyas_Fos-R_dOase_dom"/>
</dbReference>
<dbReference type="PANTHER" id="PTHR43048:SF4">
    <property type="entry name" value="RING-CLEAVING DIOXYGENASE-RELATED"/>
    <property type="match status" value="1"/>
</dbReference>
<dbReference type="GO" id="GO:0051213">
    <property type="term" value="F:dioxygenase activity"/>
    <property type="evidence" value="ECO:0007669"/>
    <property type="project" value="UniProtKB-KW"/>
</dbReference>
<dbReference type="InParanoid" id="E3J6R4"/>
<dbReference type="eggNOG" id="COG0346">
    <property type="taxonomic scope" value="Bacteria"/>
</dbReference>
<keyword evidence="1" id="KW-0479">Metal-binding</keyword>
<evidence type="ECO:0000256" key="1">
    <source>
        <dbReference type="ARBA" id="ARBA00022723"/>
    </source>
</evidence>
<evidence type="ECO:0000259" key="2">
    <source>
        <dbReference type="PROSITE" id="PS51819"/>
    </source>
</evidence>
<dbReference type="AlphaFoldDB" id="E3J6R4"/>
<dbReference type="InterPro" id="IPR037523">
    <property type="entry name" value="VOC_core"/>
</dbReference>
<keyword evidence="4" id="KW-1185">Reference proteome</keyword>
<dbReference type="PANTHER" id="PTHR43048">
    <property type="entry name" value="METHYLMALONYL-COA EPIMERASE"/>
    <property type="match status" value="1"/>
</dbReference>
<sequence>MPFTTGFNHVATLTADVDRIVKFYTDAFGAETTFEMAAKEGHPRMVILDLGGGAALNVFEVPAEEIIGDRRRQGGRGPVDHFGLAVDSLATLEATRDRLRDLGADIGEIQRLGSEWSLFFRDPDGMELEVCCHAG</sequence>
<dbReference type="RefSeq" id="WP_013425106.1">
    <property type="nucleotide sequence ID" value="NC_014666.1"/>
</dbReference>
<dbReference type="KEGG" id="fri:FraEuI1c_3982"/>
<dbReference type="EMBL" id="CP002299">
    <property type="protein sequence ID" value="ADP81988.1"/>
    <property type="molecule type" value="Genomic_DNA"/>
</dbReference>
<accession>E3J6R4</accession>
<name>E3J6R4_PSEI1</name>
<dbReference type="GO" id="GO:0046872">
    <property type="term" value="F:metal ion binding"/>
    <property type="evidence" value="ECO:0007669"/>
    <property type="project" value="UniProtKB-KW"/>
</dbReference>
<keyword evidence="3" id="KW-0223">Dioxygenase</keyword>
<dbReference type="STRING" id="298654.FraEuI1c_3982"/>
<dbReference type="CDD" id="cd06587">
    <property type="entry name" value="VOC"/>
    <property type="match status" value="1"/>
</dbReference>
<organism evidence="3 4">
    <name type="scientific">Pseudofrankia inefficax (strain DSM 45817 / CECT 9037 / DDB 130130 / EuI1c)</name>
    <name type="common">Frankia inefficax</name>
    <dbReference type="NCBI Taxonomy" id="298654"/>
    <lineage>
        <taxon>Bacteria</taxon>
        <taxon>Bacillati</taxon>
        <taxon>Actinomycetota</taxon>
        <taxon>Actinomycetes</taxon>
        <taxon>Frankiales</taxon>
        <taxon>Frankiaceae</taxon>
        <taxon>Pseudofrankia</taxon>
    </lineage>
</organism>